<dbReference type="GeneID" id="9378220"/>
<proteinExistence type="predicted"/>
<gene>
    <name evidence="1" type="ORF">CC1G_15594</name>
</gene>
<dbReference type="RefSeq" id="XP_002911052.1">
    <property type="nucleotide sequence ID" value="XM_002911006.1"/>
</dbReference>
<dbReference type="Proteomes" id="UP000001861">
    <property type="component" value="Unassembled WGS sequence"/>
</dbReference>
<dbReference type="AlphaFoldDB" id="D6RNC4"/>
<dbReference type="KEGG" id="cci:CC1G_15594"/>
<keyword evidence="2" id="KW-1185">Reference proteome</keyword>
<organism evidence="1 2">
    <name type="scientific">Coprinopsis cinerea (strain Okayama-7 / 130 / ATCC MYA-4618 / FGSC 9003)</name>
    <name type="common">Inky cap fungus</name>
    <name type="synonym">Hormographiella aspergillata</name>
    <dbReference type="NCBI Taxonomy" id="240176"/>
    <lineage>
        <taxon>Eukaryota</taxon>
        <taxon>Fungi</taxon>
        <taxon>Dikarya</taxon>
        <taxon>Basidiomycota</taxon>
        <taxon>Agaricomycotina</taxon>
        <taxon>Agaricomycetes</taxon>
        <taxon>Agaricomycetidae</taxon>
        <taxon>Agaricales</taxon>
        <taxon>Agaricineae</taxon>
        <taxon>Psathyrellaceae</taxon>
        <taxon>Coprinopsis</taxon>
    </lineage>
</organism>
<reference evidence="1 2" key="1">
    <citation type="journal article" date="2010" name="Proc. Natl. Acad. Sci. U.S.A.">
        <title>Insights into evolution of multicellular fungi from the assembled chromosomes of the mushroom Coprinopsis cinerea (Coprinus cinereus).</title>
        <authorList>
            <person name="Stajich J.E."/>
            <person name="Wilke S.K."/>
            <person name="Ahren D."/>
            <person name="Au C.H."/>
            <person name="Birren B.W."/>
            <person name="Borodovsky M."/>
            <person name="Burns C."/>
            <person name="Canback B."/>
            <person name="Casselton L.A."/>
            <person name="Cheng C.K."/>
            <person name="Deng J."/>
            <person name="Dietrich F.S."/>
            <person name="Fargo D.C."/>
            <person name="Farman M.L."/>
            <person name="Gathman A.C."/>
            <person name="Goldberg J."/>
            <person name="Guigo R."/>
            <person name="Hoegger P.J."/>
            <person name="Hooker J.B."/>
            <person name="Huggins A."/>
            <person name="James T.Y."/>
            <person name="Kamada T."/>
            <person name="Kilaru S."/>
            <person name="Kodira C."/>
            <person name="Kues U."/>
            <person name="Kupfer D."/>
            <person name="Kwan H.S."/>
            <person name="Lomsadze A."/>
            <person name="Li W."/>
            <person name="Lilly W.W."/>
            <person name="Ma L.J."/>
            <person name="Mackey A.J."/>
            <person name="Manning G."/>
            <person name="Martin F."/>
            <person name="Muraguchi H."/>
            <person name="Natvig D.O."/>
            <person name="Palmerini H."/>
            <person name="Ramesh M.A."/>
            <person name="Rehmeyer C.J."/>
            <person name="Roe B.A."/>
            <person name="Shenoy N."/>
            <person name="Stanke M."/>
            <person name="Ter-Hovhannisyan V."/>
            <person name="Tunlid A."/>
            <person name="Velagapudi R."/>
            <person name="Vision T.J."/>
            <person name="Zeng Q."/>
            <person name="Zolan M.E."/>
            <person name="Pukkila P.J."/>
        </authorList>
    </citation>
    <scope>NUCLEOTIDE SEQUENCE [LARGE SCALE GENOMIC DNA]</scope>
    <source>
        <strain evidence="2">Okayama-7 / 130 / ATCC MYA-4618 / FGSC 9003</strain>
    </source>
</reference>
<comment type="caution">
    <text evidence="1">The sequence shown here is derived from an EMBL/GenBank/DDBJ whole genome shotgun (WGS) entry which is preliminary data.</text>
</comment>
<dbReference type="OrthoDB" id="5422293at2759"/>
<evidence type="ECO:0000313" key="1">
    <source>
        <dbReference type="EMBL" id="EFI27558.1"/>
    </source>
</evidence>
<protein>
    <submittedName>
        <fullName evidence="1">Uncharacterized protein</fullName>
    </submittedName>
</protein>
<accession>D6RNC4</accession>
<dbReference type="eggNOG" id="ENOG502R8ZS">
    <property type="taxonomic scope" value="Eukaryota"/>
</dbReference>
<evidence type="ECO:0000313" key="2">
    <source>
        <dbReference type="Proteomes" id="UP000001861"/>
    </source>
</evidence>
<dbReference type="HOGENOM" id="CLU_1447604_0_0_1"/>
<dbReference type="EMBL" id="AACS02000006">
    <property type="protein sequence ID" value="EFI27558.1"/>
    <property type="molecule type" value="Genomic_DNA"/>
</dbReference>
<sequence length="187" mass="22377">MPSRFLSPYLERLKSLRLLCFPHPLRTLRRLFWPIPWKFQPLPPLNPLELRRNPSLFHRRYYEEEIYKHLHSIPLFQLRDTPLASLYRLHDAVAIDSENEVMMEGEYFWHQAHWRVKDIPDPKDPHPVRYAILAGIVEQMVLRSTTRLRSALEGELDARQRIPTTQIVSLKRNLLKKFRLGRLTSLP</sequence>
<dbReference type="VEuPathDB" id="FungiDB:CC1G_15594"/>
<name>D6RNC4_COPC7</name>
<dbReference type="InParanoid" id="D6RNC4"/>